<dbReference type="Proteomes" id="UP000515806">
    <property type="component" value="Chromosome"/>
</dbReference>
<gene>
    <name evidence="1" type="ORF">H9L23_10070</name>
</gene>
<accession>A0A7G9QM17</accession>
<reference evidence="1 2" key="1">
    <citation type="submission" date="2020-08" db="EMBL/GenBank/DDBJ databases">
        <title>Genome sequence of Pedobacter roseus KACC 11594T.</title>
        <authorList>
            <person name="Hyun D.-W."/>
            <person name="Bae J.-W."/>
        </authorList>
    </citation>
    <scope>NUCLEOTIDE SEQUENCE [LARGE SCALE GENOMIC DNA]</scope>
    <source>
        <strain evidence="1 2">KACC 11594</strain>
    </source>
</reference>
<dbReference type="AlphaFoldDB" id="A0A7G9QM17"/>
<keyword evidence="2" id="KW-1185">Reference proteome</keyword>
<protein>
    <submittedName>
        <fullName evidence="1">Uncharacterized protein</fullName>
    </submittedName>
</protein>
<name>A0A7G9QM17_9SPHI</name>
<organism evidence="1 2">
    <name type="scientific">Pedobacter roseus</name>
    <dbReference type="NCBI Taxonomy" id="336820"/>
    <lineage>
        <taxon>Bacteria</taxon>
        <taxon>Pseudomonadati</taxon>
        <taxon>Bacteroidota</taxon>
        <taxon>Sphingobacteriia</taxon>
        <taxon>Sphingobacteriales</taxon>
        <taxon>Sphingobacteriaceae</taxon>
        <taxon>Pedobacter</taxon>
    </lineage>
</organism>
<proteinExistence type="predicted"/>
<dbReference type="PROSITE" id="PS51257">
    <property type="entry name" value="PROKAR_LIPOPROTEIN"/>
    <property type="match status" value="1"/>
</dbReference>
<dbReference type="EMBL" id="CP060723">
    <property type="protein sequence ID" value="QNN44392.1"/>
    <property type="molecule type" value="Genomic_DNA"/>
</dbReference>
<evidence type="ECO:0000313" key="2">
    <source>
        <dbReference type="Proteomes" id="UP000515806"/>
    </source>
</evidence>
<evidence type="ECO:0000313" key="1">
    <source>
        <dbReference type="EMBL" id="QNN44392.1"/>
    </source>
</evidence>
<dbReference type="KEGG" id="proe:H9L23_10070"/>
<dbReference type="RefSeq" id="WP_187594836.1">
    <property type="nucleotide sequence ID" value="NZ_CP060723.1"/>
</dbReference>
<sequence>MKSVTAKMIIVFICTLIFSCKKNTDDPLPVPEPPVPAKKIKIKYEIISAADPFYSYGNNKIMYTGTDNGFYSFDTLANKIWVKEITLTQQKATTLSLYADIVLKGENPVVTGNIYVDDVLKATAVGTLPYFNTDHTQMKVDVKYTQ</sequence>